<gene>
    <name evidence="2" type="ordered locus">LOC_Os03g10490</name>
</gene>
<reference evidence="2" key="2">
    <citation type="submission" date="2006-06" db="EMBL/GenBank/DDBJ databases">
        <authorList>
            <person name="Buell R."/>
            <person name="Wing R.A."/>
            <person name="McCombie W.A."/>
            <person name="Ouyang S."/>
        </authorList>
    </citation>
    <scope>NUCLEOTIDE SEQUENCE</scope>
</reference>
<dbReference type="PROSITE" id="PS50878">
    <property type="entry name" value="RT_POL"/>
    <property type="match status" value="1"/>
</dbReference>
<name>Q10QB9_ORYSJ</name>
<dbReference type="EMBL" id="DP000009">
    <property type="protein sequence ID" value="ABF94511.1"/>
    <property type="molecule type" value="Genomic_DNA"/>
</dbReference>
<feature type="domain" description="Reverse transcriptase" evidence="1">
    <location>
        <begin position="1"/>
        <end position="255"/>
    </location>
</feature>
<dbReference type="InterPro" id="IPR000477">
    <property type="entry name" value="RT_dom"/>
</dbReference>
<sequence>MTQKMSATYRASTELNLSILSIDSTGFTKILSRRLAPLLDSLVAPNQSAFIKKRCIQDNFMLVRQSAKKLHQKKRSSLLLKLDIAQAFDSISWPFILEVLEHRGFGGRWRAWVALLFRTATTRILINGAPGELVQHRRGVRQGDPISPMIFILAMDFLTLLFHQAEDTGLLNGLEIPHRISLYADDVVVFIKPEIEIAAATEILNIFGEASGLRTNFAKCSAMPIQCTDEQIALIQLVLPCAIAPFPCKYLGLPLSIFKLKKEDLQPLVDKIARRLPTWKSNQMPPIGRVTMANAVLSAIPIYLLVAIDAPKWVIKGIDKVRRGFLWAGKAQANGGCCQVAWTKVCSPKDYGGLGVPNLELMGIVLRSRWTWMQRISLAKPWQGLAIPCTQKERNFVAASTVCQLGNR</sequence>
<evidence type="ECO:0000259" key="1">
    <source>
        <dbReference type="PROSITE" id="PS50878"/>
    </source>
</evidence>
<dbReference type="InterPro" id="IPR043502">
    <property type="entry name" value="DNA/RNA_pol_sf"/>
</dbReference>
<evidence type="ECO:0000313" key="2">
    <source>
        <dbReference type="EMBL" id="ABF94511.1"/>
    </source>
</evidence>
<dbReference type="SUPFAM" id="SSF56672">
    <property type="entry name" value="DNA/RNA polymerases"/>
    <property type="match status" value="1"/>
</dbReference>
<dbReference type="CDD" id="cd01650">
    <property type="entry name" value="RT_nLTR_like"/>
    <property type="match status" value="1"/>
</dbReference>
<dbReference type="Pfam" id="PF00078">
    <property type="entry name" value="RVT_1"/>
    <property type="match status" value="1"/>
</dbReference>
<reference evidence="2" key="1">
    <citation type="journal article" date="2005" name="Genome Res.">
        <title>Sequence, annotation, and analysis of synteny between rice chromosome 3 and diverged grass species.</title>
        <authorList>
            <consortium name="Rice Chromosome 3 Sequencing Consortium"/>
            <person name="Buell C.R."/>
            <person name="Yuan Q."/>
            <person name="Ouyang S."/>
            <person name="Liu J."/>
            <person name="Zhu W."/>
            <person name="Wang A."/>
            <person name="Maiti R."/>
            <person name="Haas B."/>
            <person name="Wortman J."/>
            <person name="Pertea M."/>
            <person name="Jones K.M."/>
            <person name="Kim M."/>
            <person name="Overton L."/>
            <person name="Tsitrin T."/>
            <person name="Fadrosh D."/>
            <person name="Bera J."/>
            <person name="Weaver B."/>
            <person name="Jin S."/>
            <person name="Johri S."/>
            <person name="Reardon M."/>
            <person name="Webb K."/>
            <person name="Hill J."/>
            <person name="Moffat K."/>
            <person name="Tallon L."/>
            <person name="Van Aken S."/>
            <person name="Lewis M."/>
            <person name="Utterback T."/>
            <person name="Feldblyum T."/>
            <person name="Zismann V."/>
            <person name="Iobst S."/>
            <person name="Hsiao J."/>
            <person name="de Vazeille A.R."/>
            <person name="Salzberg S.L."/>
            <person name="White O."/>
            <person name="Fraser C."/>
            <person name="Yu Y."/>
            <person name="Kim H."/>
            <person name="Rambo T."/>
            <person name="Currie J."/>
            <person name="Collura K."/>
            <person name="Kernodle-Thompson S."/>
            <person name="Wei F."/>
            <person name="Kudrna K."/>
            <person name="Ammiraju J.S."/>
            <person name="Luo M."/>
            <person name="Goicoechea J.L."/>
            <person name="Wing R.A."/>
            <person name="Henry D."/>
            <person name="Oates R."/>
            <person name="Palmer M."/>
            <person name="Pries G."/>
            <person name="Saski C."/>
            <person name="Simmons J."/>
            <person name="Soderlund C."/>
            <person name="Nelson W."/>
            <person name="de la Bastide M."/>
            <person name="Spiegel L."/>
            <person name="Nascimento L."/>
            <person name="Huang E."/>
            <person name="Preston R."/>
            <person name="Zutavern T."/>
            <person name="Palmer L."/>
            <person name="O'Shaughnessy A."/>
            <person name="Dike S."/>
            <person name="McCombie W.R."/>
            <person name="Minx P."/>
            <person name="Cordum H."/>
            <person name="Wilson R."/>
            <person name="Jin W."/>
            <person name="Lee H.R."/>
            <person name="Jiang J."/>
            <person name="Jackson S."/>
        </authorList>
    </citation>
    <scope>NUCLEOTIDE SEQUENCE [LARGE SCALE GENOMIC DNA]</scope>
</reference>
<dbReference type="PANTHER" id="PTHR33116">
    <property type="entry name" value="REVERSE TRANSCRIPTASE ZINC-BINDING DOMAIN-CONTAINING PROTEIN-RELATED-RELATED"/>
    <property type="match status" value="1"/>
</dbReference>
<accession>Q10QB9</accession>
<protein>
    <submittedName>
        <fullName evidence="2">Retrotransposon protein, putative, LINE subclass, expressed</fullName>
    </submittedName>
</protein>
<proteinExistence type="predicted"/>
<dbReference type="AlphaFoldDB" id="Q10QB9"/>
<organism evidence="2">
    <name type="scientific">Oryza sativa subsp. japonica</name>
    <name type="common">Rice</name>
    <dbReference type="NCBI Taxonomy" id="39947"/>
    <lineage>
        <taxon>Eukaryota</taxon>
        <taxon>Viridiplantae</taxon>
        <taxon>Streptophyta</taxon>
        <taxon>Embryophyta</taxon>
        <taxon>Tracheophyta</taxon>
        <taxon>Spermatophyta</taxon>
        <taxon>Magnoliopsida</taxon>
        <taxon>Liliopsida</taxon>
        <taxon>Poales</taxon>
        <taxon>Poaceae</taxon>
        <taxon>BOP clade</taxon>
        <taxon>Oryzoideae</taxon>
        <taxon>Oryzeae</taxon>
        <taxon>Oryzinae</taxon>
        <taxon>Oryza</taxon>
        <taxon>Oryza sativa</taxon>
    </lineage>
</organism>
<dbReference type="PANTHER" id="PTHR33116:SF78">
    <property type="entry name" value="OS12G0587133 PROTEIN"/>
    <property type="match status" value="1"/>
</dbReference>